<dbReference type="VEuPathDB" id="FungiDB:MCYG_00111"/>
<dbReference type="GeneID" id="9223462"/>
<dbReference type="Proteomes" id="UP000002035">
    <property type="component" value="Unassembled WGS sequence"/>
</dbReference>
<evidence type="ECO:0000313" key="2">
    <source>
        <dbReference type="Proteomes" id="UP000002035"/>
    </source>
</evidence>
<dbReference type="RefSeq" id="XP_002850007.1">
    <property type="nucleotide sequence ID" value="XM_002849961.1"/>
</dbReference>
<dbReference type="EMBL" id="DS995701">
    <property type="protein sequence ID" value="EEQ27223.1"/>
    <property type="molecule type" value="Genomic_DNA"/>
</dbReference>
<reference evidence="2" key="1">
    <citation type="journal article" date="2012" name="MBio">
        <title>Comparative genome analysis of Trichophyton rubrum and related dermatophytes reveals candidate genes involved in infection.</title>
        <authorList>
            <person name="Martinez D.A."/>
            <person name="Oliver B.G."/>
            <person name="Graeser Y."/>
            <person name="Goldberg J.M."/>
            <person name="Li W."/>
            <person name="Martinez-Rossi N.M."/>
            <person name="Monod M."/>
            <person name="Shelest E."/>
            <person name="Barton R.C."/>
            <person name="Birch E."/>
            <person name="Brakhage A.A."/>
            <person name="Chen Z."/>
            <person name="Gurr S.J."/>
            <person name="Heiman D."/>
            <person name="Heitman J."/>
            <person name="Kosti I."/>
            <person name="Rossi A."/>
            <person name="Saif S."/>
            <person name="Samalova M."/>
            <person name="Saunders C.W."/>
            <person name="Shea T."/>
            <person name="Summerbell R.C."/>
            <person name="Xu J."/>
            <person name="Young S."/>
            <person name="Zeng Q."/>
            <person name="Birren B.W."/>
            <person name="Cuomo C.A."/>
            <person name="White T.C."/>
        </authorList>
    </citation>
    <scope>NUCLEOTIDE SEQUENCE [LARGE SCALE GENOMIC DNA]</scope>
    <source>
        <strain evidence="2">ATCC MYA-4605 / CBS 113480</strain>
    </source>
</reference>
<sequence>MSRTRVIACELRPSSDPHDSTTLDSRQNCLLVEQKKDGVVIAVKRISKKSTLNIVIAIFSPDKSRSFIIVPWLAWWIKVEQGWITGRAKVREPLVLPCLVWMSRVDMVIVHRVRGVPGDRNMKYFDADGGRL</sequence>
<keyword evidence="2" id="KW-1185">Reference proteome</keyword>
<name>C5FBN9_ARTOC</name>
<accession>C5FBN9</accession>
<protein>
    <submittedName>
        <fullName evidence="1">Uncharacterized protein</fullName>
    </submittedName>
</protein>
<organism evidence="1 2">
    <name type="scientific">Arthroderma otae (strain ATCC MYA-4605 / CBS 113480)</name>
    <name type="common">Microsporum canis</name>
    <dbReference type="NCBI Taxonomy" id="554155"/>
    <lineage>
        <taxon>Eukaryota</taxon>
        <taxon>Fungi</taxon>
        <taxon>Dikarya</taxon>
        <taxon>Ascomycota</taxon>
        <taxon>Pezizomycotina</taxon>
        <taxon>Eurotiomycetes</taxon>
        <taxon>Eurotiomycetidae</taxon>
        <taxon>Onygenales</taxon>
        <taxon>Arthrodermataceae</taxon>
        <taxon>Microsporum</taxon>
    </lineage>
</organism>
<evidence type="ECO:0000313" key="1">
    <source>
        <dbReference type="EMBL" id="EEQ27223.1"/>
    </source>
</evidence>
<dbReference type="HOGENOM" id="CLU_1916574_0_0_1"/>
<gene>
    <name evidence="1" type="ORF">MCYG_00111</name>
</gene>
<proteinExistence type="predicted"/>
<dbReference type="AlphaFoldDB" id="C5FBN9"/>